<evidence type="ECO:0000256" key="4">
    <source>
        <dbReference type="ARBA" id="ARBA00012755"/>
    </source>
</evidence>
<dbReference type="InterPro" id="IPR017853">
    <property type="entry name" value="GH"/>
</dbReference>
<keyword evidence="9" id="KW-0325">Glycoprotein</keyword>
<keyword evidence="5" id="KW-0964">Secreted</keyword>
<dbReference type="SUPFAM" id="SSF51011">
    <property type="entry name" value="Glycosyl hydrolase domain"/>
    <property type="match status" value="1"/>
</dbReference>
<protein>
    <recommendedName>
        <fullName evidence="4 11">Alpha-galactosidase</fullName>
        <ecNumber evidence="4 11">3.2.1.22</ecNumber>
    </recommendedName>
    <alternativeName>
        <fullName evidence="11">Melibiase</fullName>
    </alternativeName>
</protein>
<comment type="similarity">
    <text evidence="3 11">Belongs to the glycosyl hydrolase 27 family.</text>
</comment>
<evidence type="ECO:0000256" key="1">
    <source>
        <dbReference type="ARBA" id="ARBA00001255"/>
    </source>
</evidence>
<comment type="caution">
    <text evidence="13">The sequence shown here is derived from an EMBL/GenBank/DDBJ whole genome shotgun (WGS) entry which is preliminary data.</text>
</comment>
<keyword evidence="10 11" id="KW-0326">Glycosidase</keyword>
<dbReference type="EMBL" id="JBFCZG010000005">
    <property type="protein sequence ID" value="KAL3422511.1"/>
    <property type="molecule type" value="Genomic_DNA"/>
</dbReference>
<evidence type="ECO:0000256" key="5">
    <source>
        <dbReference type="ARBA" id="ARBA00022525"/>
    </source>
</evidence>
<reference evidence="13 14" key="1">
    <citation type="submission" date="2024-06" db="EMBL/GenBank/DDBJ databases">
        <title>Complete genome of Phlyctema vagabunda strain 19-DSS-EL-015.</title>
        <authorList>
            <person name="Fiorenzani C."/>
        </authorList>
    </citation>
    <scope>NUCLEOTIDE SEQUENCE [LARGE SCALE GENOMIC DNA]</scope>
    <source>
        <strain evidence="13 14">19-DSS-EL-015</strain>
    </source>
</reference>
<evidence type="ECO:0000256" key="8">
    <source>
        <dbReference type="ARBA" id="ARBA00023157"/>
    </source>
</evidence>
<dbReference type="Pfam" id="PF16499">
    <property type="entry name" value="Melibiase_2"/>
    <property type="match status" value="1"/>
</dbReference>
<dbReference type="Gene3D" id="2.60.40.1180">
    <property type="entry name" value="Golgi alpha-mannosidase II"/>
    <property type="match status" value="1"/>
</dbReference>
<evidence type="ECO:0000256" key="6">
    <source>
        <dbReference type="ARBA" id="ARBA00022729"/>
    </source>
</evidence>
<dbReference type="Proteomes" id="UP001629113">
    <property type="component" value="Unassembled WGS sequence"/>
</dbReference>
<dbReference type="PANTHER" id="PTHR11452">
    <property type="entry name" value="ALPHA-GALACTOSIDASE/ALPHA-N-ACETYLGALACTOSAMINIDASE"/>
    <property type="match status" value="1"/>
</dbReference>
<comment type="subcellular location">
    <subcellularLocation>
        <location evidence="2">Secreted</location>
    </subcellularLocation>
</comment>
<evidence type="ECO:0000256" key="2">
    <source>
        <dbReference type="ARBA" id="ARBA00004613"/>
    </source>
</evidence>
<dbReference type="InterPro" id="IPR041233">
    <property type="entry name" value="Melibiase_C"/>
</dbReference>
<keyword evidence="7 11" id="KW-0378">Hydrolase</keyword>
<comment type="catalytic activity">
    <reaction evidence="1 11">
        <text>Hydrolysis of terminal, non-reducing alpha-D-galactose residues in alpha-D-galactosides, including galactose oligosaccharides, galactomannans and galactolipids.</text>
        <dbReference type="EC" id="3.2.1.22"/>
    </reaction>
</comment>
<accession>A0ABR4PHN7</accession>
<dbReference type="InterPro" id="IPR006215">
    <property type="entry name" value="Glyco_hydro_melibiase"/>
</dbReference>
<dbReference type="EC" id="3.2.1.22" evidence="4 11"/>
<name>A0ABR4PHN7_9HELO</name>
<evidence type="ECO:0000313" key="14">
    <source>
        <dbReference type="Proteomes" id="UP001629113"/>
    </source>
</evidence>
<dbReference type="Pfam" id="PF17801">
    <property type="entry name" value="Melibiase_C"/>
    <property type="match status" value="1"/>
</dbReference>
<dbReference type="SUPFAM" id="SSF51445">
    <property type="entry name" value="(Trans)glycosidases"/>
    <property type="match status" value="1"/>
</dbReference>
<dbReference type="PANTHER" id="PTHR11452:SF75">
    <property type="entry name" value="ALPHA-GALACTOSIDASE MEL1"/>
    <property type="match status" value="1"/>
</dbReference>
<evidence type="ECO:0000259" key="12">
    <source>
        <dbReference type="Pfam" id="PF17801"/>
    </source>
</evidence>
<dbReference type="InterPro" id="IPR013780">
    <property type="entry name" value="Glyco_hydro_b"/>
</dbReference>
<evidence type="ECO:0000313" key="13">
    <source>
        <dbReference type="EMBL" id="KAL3422511.1"/>
    </source>
</evidence>
<dbReference type="InterPro" id="IPR002241">
    <property type="entry name" value="Glyco_hydro_27"/>
</dbReference>
<organism evidence="13 14">
    <name type="scientific">Phlyctema vagabunda</name>
    <dbReference type="NCBI Taxonomy" id="108571"/>
    <lineage>
        <taxon>Eukaryota</taxon>
        <taxon>Fungi</taxon>
        <taxon>Dikarya</taxon>
        <taxon>Ascomycota</taxon>
        <taxon>Pezizomycotina</taxon>
        <taxon>Leotiomycetes</taxon>
        <taxon>Helotiales</taxon>
        <taxon>Dermateaceae</taxon>
        <taxon>Phlyctema</taxon>
    </lineage>
</organism>
<sequence length="510" mass="56957">MWNHGITGEPGLARFTPQLVVLQLAVILVFLPIRVQAVNNGLARVPQMGWNNWNAFACDVSETLMLDHAKIMVDTGLRDVGYNYVVLDDCWSGGRGEDGYLFPNAKKFPRGMAYVADHIHDQGMLFGMYSSAGEMTCARDEGSLDHETADAQIWAKWGVDYLKYDNCFNRGRFGTPLISFQRYEVMWNAINATGRPMLYSLCNWGEDSTHAWANGISNSWRMSGDVYDYFTRPDDLCSCENAQDPMCIAPGKHCSVLNIINKLAPYADRSKPGSWADLDMLEVGNGGMTDDEYVAHFSMWAALNSPLLVGNDLRAITPSALSILNNPAIIAISQDPLAKSAIRIKRDVSVPKDEYGVGEAQVWSGKLYGGDQVVIFLNAANEDLQMKATLEEIFIRETGKPPQAQEEWDVYDLWGNRMSDAVAQKIIDSPRSSAKILKDIGWYNATELPYKEGVERGDERLLGKKIQRLAAREALSKEVKKHSALVFRLRSPNRGARKENLPSDDNHSEL</sequence>
<dbReference type="CDD" id="cd14792">
    <property type="entry name" value="GH27"/>
    <property type="match status" value="1"/>
</dbReference>
<keyword evidence="14" id="KW-1185">Reference proteome</keyword>
<evidence type="ECO:0000256" key="11">
    <source>
        <dbReference type="RuleBase" id="RU361168"/>
    </source>
</evidence>
<dbReference type="InterPro" id="IPR013785">
    <property type="entry name" value="Aldolase_TIM"/>
</dbReference>
<evidence type="ECO:0000256" key="10">
    <source>
        <dbReference type="ARBA" id="ARBA00023295"/>
    </source>
</evidence>
<evidence type="ECO:0000256" key="9">
    <source>
        <dbReference type="ARBA" id="ARBA00023180"/>
    </source>
</evidence>
<feature type="domain" description="Alpha galactosidase C-terminal" evidence="12">
    <location>
        <begin position="358"/>
        <end position="418"/>
    </location>
</feature>
<gene>
    <name evidence="13" type="ORF">PVAG01_06667</name>
</gene>
<dbReference type="PRINTS" id="PR00748">
    <property type="entry name" value="MELIBIASE"/>
</dbReference>
<keyword evidence="6" id="KW-0732">Signal</keyword>
<evidence type="ECO:0000256" key="3">
    <source>
        <dbReference type="ARBA" id="ARBA00009743"/>
    </source>
</evidence>
<dbReference type="Gene3D" id="3.20.20.70">
    <property type="entry name" value="Aldolase class I"/>
    <property type="match status" value="1"/>
</dbReference>
<proteinExistence type="inferred from homology"/>
<dbReference type="PRINTS" id="PR00740">
    <property type="entry name" value="GLHYDRLASE27"/>
</dbReference>
<keyword evidence="8 11" id="KW-1015">Disulfide bond</keyword>
<evidence type="ECO:0000256" key="7">
    <source>
        <dbReference type="ARBA" id="ARBA00022801"/>
    </source>
</evidence>